<proteinExistence type="predicted"/>
<organism evidence="2 3">
    <name type="scientific">Elasticomyces elasticus</name>
    <dbReference type="NCBI Taxonomy" id="574655"/>
    <lineage>
        <taxon>Eukaryota</taxon>
        <taxon>Fungi</taxon>
        <taxon>Dikarya</taxon>
        <taxon>Ascomycota</taxon>
        <taxon>Pezizomycotina</taxon>
        <taxon>Dothideomycetes</taxon>
        <taxon>Dothideomycetidae</taxon>
        <taxon>Mycosphaerellales</taxon>
        <taxon>Teratosphaeriaceae</taxon>
        <taxon>Elasticomyces</taxon>
    </lineage>
</organism>
<evidence type="ECO:0000256" key="1">
    <source>
        <dbReference type="SAM" id="MobiDB-lite"/>
    </source>
</evidence>
<comment type="caution">
    <text evidence="2">The sequence shown here is derived from an EMBL/GenBank/DDBJ whole genome shotgun (WGS) entry which is preliminary data.</text>
</comment>
<evidence type="ECO:0000313" key="2">
    <source>
        <dbReference type="EMBL" id="KAK5690587.1"/>
    </source>
</evidence>
<name>A0AAN7VX82_9PEZI</name>
<dbReference type="Proteomes" id="UP001310594">
    <property type="component" value="Unassembled WGS sequence"/>
</dbReference>
<dbReference type="AlphaFoldDB" id="A0AAN7VX82"/>
<dbReference type="EMBL" id="JAVRQU010000024">
    <property type="protein sequence ID" value="KAK5690587.1"/>
    <property type="molecule type" value="Genomic_DNA"/>
</dbReference>
<accession>A0AAN7VX82</accession>
<sequence>MSSTTDKPPAASLDDTSNTPNNRLAEQELTQPKPGTQREEINNALQVLDGLVSGEVKERLPAGLYNRYVAENTRLHLLALPKEIRAIIFEMAVTMRHTEWVEVEYAFVPPGLLTVSRLTREESIGHYFQKNSFQIIMRSNSSDERLETIHAQLSRLILEPCAKKRRYLIDVVFKRSPPRRLKPMQLHTEFERARGKHHGRTK</sequence>
<reference evidence="2" key="1">
    <citation type="submission" date="2023-08" db="EMBL/GenBank/DDBJ databases">
        <title>Black Yeasts Isolated from many extreme environments.</title>
        <authorList>
            <person name="Coleine C."/>
            <person name="Stajich J.E."/>
            <person name="Selbmann L."/>
        </authorList>
    </citation>
    <scope>NUCLEOTIDE SEQUENCE</scope>
    <source>
        <strain evidence="2">CCFEE 5810</strain>
    </source>
</reference>
<evidence type="ECO:0000313" key="3">
    <source>
        <dbReference type="Proteomes" id="UP001310594"/>
    </source>
</evidence>
<protein>
    <submittedName>
        <fullName evidence="2">Uncharacterized protein</fullName>
    </submittedName>
</protein>
<feature type="region of interest" description="Disordered" evidence="1">
    <location>
        <begin position="1"/>
        <end position="36"/>
    </location>
</feature>
<feature type="compositionally biased region" description="Polar residues" evidence="1">
    <location>
        <begin position="14"/>
        <end position="34"/>
    </location>
</feature>
<gene>
    <name evidence="2" type="ORF">LTR97_012141</name>
</gene>